<feature type="transmembrane region" description="Helical" evidence="5">
    <location>
        <begin position="120"/>
        <end position="139"/>
    </location>
</feature>
<protein>
    <submittedName>
        <fullName evidence="6">Hemolysin III family protein</fullName>
    </submittedName>
</protein>
<evidence type="ECO:0000313" key="7">
    <source>
        <dbReference type="Proteomes" id="UP001596098"/>
    </source>
</evidence>
<feature type="transmembrane region" description="Helical" evidence="5">
    <location>
        <begin position="173"/>
        <end position="197"/>
    </location>
</feature>
<keyword evidence="7" id="KW-1185">Reference proteome</keyword>
<comment type="caution">
    <text evidence="6">The sequence shown here is derived from an EMBL/GenBank/DDBJ whole genome shotgun (WGS) entry which is preliminary data.</text>
</comment>
<keyword evidence="2 5" id="KW-0812">Transmembrane</keyword>
<comment type="subcellular location">
    <subcellularLocation>
        <location evidence="1">Membrane</location>
        <topology evidence="1">Multi-pass membrane protein</topology>
    </subcellularLocation>
</comment>
<reference evidence="7" key="1">
    <citation type="journal article" date="2019" name="Int. J. Syst. Evol. Microbiol.">
        <title>The Global Catalogue of Microorganisms (GCM) 10K type strain sequencing project: providing services to taxonomists for standard genome sequencing and annotation.</title>
        <authorList>
            <consortium name="The Broad Institute Genomics Platform"/>
            <consortium name="The Broad Institute Genome Sequencing Center for Infectious Disease"/>
            <person name="Wu L."/>
            <person name="Ma J."/>
        </authorList>
    </citation>
    <scope>NUCLEOTIDE SEQUENCE [LARGE SCALE GENOMIC DNA]</scope>
    <source>
        <strain evidence="7">DFY28</strain>
    </source>
</reference>
<evidence type="ECO:0000256" key="4">
    <source>
        <dbReference type="ARBA" id="ARBA00023136"/>
    </source>
</evidence>
<dbReference type="PANTHER" id="PTHR20855:SF3">
    <property type="entry name" value="LD03007P"/>
    <property type="match status" value="1"/>
</dbReference>
<evidence type="ECO:0000256" key="2">
    <source>
        <dbReference type="ARBA" id="ARBA00022692"/>
    </source>
</evidence>
<name>A0ABW1QT96_9ACTN</name>
<feature type="transmembrane region" description="Helical" evidence="5">
    <location>
        <begin position="57"/>
        <end position="76"/>
    </location>
</feature>
<dbReference type="EMBL" id="JBHSQI010000002">
    <property type="protein sequence ID" value="MFC6152676.1"/>
    <property type="molecule type" value="Genomic_DNA"/>
</dbReference>
<keyword evidence="4 5" id="KW-0472">Membrane</keyword>
<dbReference type="PANTHER" id="PTHR20855">
    <property type="entry name" value="ADIPOR/PROGESTIN RECEPTOR-RELATED"/>
    <property type="match status" value="1"/>
</dbReference>
<feature type="transmembrane region" description="Helical" evidence="5">
    <location>
        <begin position="96"/>
        <end position="113"/>
    </location>
</feature>
<dbReference type="RefSeq" id="WP_128219666.1">
    <property type="nucleotide sequence ID" value="NZ_CP034929.1"/>
</dbReference>
<evidence type="ECO:0000256" key="1">
    <source>
        <dbReference type="ARBA" id="ARBA00004141"/>
    </source>
</evidence>
<dbReference type="Pfam" id="PF03006">
    <property type="entry name" value="HlyIII"/>
    <property type="match status" value="1"/>
</dbReference>
<organism evidence="6 7">
    <name type="scientific">Nocardioides yefusunii</name>
    <dbReference type="NCBI Taxonomy" id="2500546"/>
    <lineage>
        <taxon>Bacteria</taxon>
        <taxon>Bacillati</taxon>
        <taxon>Actinomycetota</taxon>
        <taxon>Actinomycetes</taxon>
        <taxon>Propionibacteriales</taxon>
        <taxon>Nocardioidaceae</taxon>
        <taxon>Nocardioides</taxon>
    </lineage>
</organism>
<evidence type="ECO:0000256" key="5">
    <source>
        <dbReference type="SAM" id="Phobius"/>
    </source>
</evidence>
<keyword evidence="3 5" id="KW-1133">Transmembrane helix</keyword>
<evidence type="ECO:0000256" key="3">
    <source>
        <dbReference type="ARBA" id="ARBA00022989"/>
    </source>
</evidence>
<feature type="transmembrane region" description="Helical" evidence="5">
    <location>
        <begin position="30"/>
        <end position="50"/>
    </location>
</feature>
<sequence>MTDQIRARLDTFQDRVEDVIAEVKPKLRGWFHAATAPLALAAGVTLVALSPDNKTRIGSAVFALSALLLFTVSALYHRGTWSPRVHQFLKRFDHSNIYLLIAGTLTPFALLLLDGADRIWMLAISWTGALLGVGTQLFWPTHPRWLSAPIYMALGWAPIFFFGGFIEGSKAYGAIGVAVIVLVIVGGALYTVGGIAYGTKRPNPWPQWFGFHEIFHGFTVVAFLAHYVGVSLATYSLR</sequence>
<accession>A0ABW1QT96</accession>
<gene>
    <name evidence="6" type="ORF">ACFPWU_03225</name>
</gene>
<evidence type="ECO:0000313" key="6">
    <source>
        <dbReference type="EMBL" id="MFC6152676.1"/>
    </source>
</evidence>
<feature type="transmembrane region" description="Helical" evidence="5">
    <location>
        <begin position="217"/>
        <end position="237"/>
    </location>
</feature>
<dbReference type="InterPro" id="IPR004254">
    <property type="entry name" value="AdipoR/HlyIII-related"/>
</dbReference>
<feature type="transmembrane region" description="Helical" evidence="5">
    <location>
        <begin position="145"/>
        <end position="166"/>
    </location>
</feature>
<proteinExistence type="predicted"/>
<dbReference type="Proteomes" id="UP001596098">
    <property type="component" value="Unassembled WGS sequence"/>
</dbReference>